<protein>
    <submittedName>
        <fullName evidence="8">Putative flippase GtrA (Transmembrane translocase of bactoprenol-linked glucose)</fullName>
    </submittedName>
</protein>
<dbReference type="PANTHER" id="PTHR38459:SF1">
    <property type="entry name" value="PROPHAGE BACTOPRENOL-LINKED GLUCOSE TRANSLOCASE HOMOLOG"/>
    <property type="match status" value="1"/>
</dbReference>
<dbReference type="GO" id="GO:0005886">
    <property type="term" value="C:plasma membrane"/>
    <property type="evidence" value="ECO:0007669"/>
    <property type="project" value="TreeGrafter"/>
</dbReference>
<comment type="subcellular location">
    <subcellularLocation>
        <location evidence="1">Membrane</location>
        <topology evidence="1">Multi-pass membrane protein</topology>
    </subcellularLocation>
</comment>
<reference evidence="8 9" key="1">
    <citation type="submission" date="2017-07" db="EMBL/GenBank/DDBJ databases">
        <authorList>
            <person name="Sun Z.S."/>
            <person name="Albrecht U."/>
            <person name="Echele G."/>
            <person name="Lee C.C."/>
        </authorList>
    </citation>
    <scope>NUCLEOTIDE SEQUENCE [LARGE SCALE GENOMIC DNA]</scope>
    <source>
        <strain evidence="8 9">DSM 14827</strain>
    </source>
</reference>
<comment type="similarity">
    <text evidence="2">Belongs to the GtrA family.</text>
</comment>
<dbReference type="RefSeq" id="WP_089345835.1">
    <property type="nucleotide sequence ID" value="NZ_CP067131.1"/>
</dbReference>
<feature type="transmembrane region" description="Helical" evidence="6">
    <location>
        <begin position="33"/>
        <end position="51"/>
    </location>
</feature>
<accession>A0A239Q2J0</accession>
<sequence length="134" mass="14450">MLAQFLRFGLVGALATLLHMTIGVTLIGSGWETLSANVIAFFVAFLVSFLGHSGFSFPDHDMPMARALRRFLLVAVAGFAVNEMLLALLLWTGMVTQAIALVAATGCAALFSFTVSRNWAFRKAQPAAQVWRAS</sequence>
<gene>
    <name evidence="8" type="ORF">SAMN05444959_12126</name>
</gene>
<evidence type="ECO:0000313" key="8">
    <source>
        <dbReference type="EMBL" id="SNT76528.1"/>
    </source>
</evidence>
<keyword evidence="4 6" id="KW-1133">Transmembrane helix</keyword>
<evidence type="ECO:0000256" key="2">
    <source>
        <dbReference type="ARBA" id="ARBA00009399"/>
    </source>
</evidence>
<evidence type="ECO:0000256" key="4">
    <source>
        <dbReference type="ARBA" id="ARBA00022989"/>
    </source>
</evidence>
<proteinExistence type="inferred from homology"/>
<evidence type="ECO:0000256" key="5">
    <source>
        <dbReference type="ARBA" id="ARBA00023136"/>
    </source>
</evidence>
<dbReference type="InterPro" id="IPR051401">
    <property type="entry name" value="GtrA_CellWall_Glycosyl"/>
</dbReference>
<evidence type="ECO:0000259" key="7">
    <source>
        <dbReference type="Pfam" id="PF04138"/>
    </source>
</evidence>
<dbReference type="Proteomes" id="UP000198307">
    <property type="component" value="Unassembled WGS sequence"/>
</dbReference>
<evidence type="ECO:0000256" key="1">
    <source>
        <dbReference type="ARBA" id="ARBA00004141"/>
    </source>
</evidence>
<evidence type="ECO:0000256" key="6">
    <source>
        <dbReference type="SAM" id="Phobius"/>
    </source>
</evidence>
<evidence type="ECO:0000256" key="3">
    <source>
        <dbReference type="ARBA" id="ARBA00022692"/>
    </source>
</evidence>
<organism evidence="8 9">
    <name type="scientific">Paracoccus seriniphilus</name>
    <dbReference type="NCBI Taxonomy" id="184748"/>
    <lineage>
        <taxon>Bacteria</taxon>
        <taxon>Pseudomonadati</taxon>
        <taxon>Pseudomonadota</taxon>
        <taxon>Alphaproteobacteria</taxon>
        <taxon>Rhodobacterales</taxon>
        <taxon>Paracoccaceae</taxon>
        <taxon>Paracoccus</taxon>
    </lineage>
</organism>
<feature type="domain" description="GtrA/DPMS transmembrane" evidence="7">
    <location>
        <begin position="7"/>
        <end position="121"/>
    </location>
</feature>
<dbReference type="PANTHER" id="PTHR38459">
    <property type="entry name" value="PROPHAGE BACTOPRENOL-LINKED GLUCOSE TRANSLOCASE HOMOLOG"/>
    <property type="match status" value="1"/>
</dbReference>
<name>A0A239Q2J0_9RHOB</name>
<evidence type="ECO:0000313" key="9">
    <source>
        <dbReference type="Proteomes" id="UP000198307"/>
    </source>
</evidence>
<dbReference type="EMBL" id="FZQB01000021">
    <property type="protein sequence ID" value="SNT76528.1"/>
    <property type="molecule type" value="Genomic_DNA"/>
</dbReference>
<dbReference type="GO" id="GO:0000271">
    <property type="term" value="P:polysaccharide biosynthetic process"/>
    <property type="evidence" value="ECO:0007669"/>
    <property type="project" value="InterPro"/>
</dbReference>
<feature type="transmembrane region" description="Helical" evidence="6">
    <location>
        <begin position="71"/>
        <end position="91"/>
    </location>
</feature>
<keyword evidence="9" id="KW-1185">Reference proteome</keyword>
<keyword evidence="3 6" id="KW-0812">Transmembrane</keyword>
<feature type="transmembrane region" description="Helical" evidence="6">
    <location>
        <begin position="97"/>
        <end position="115"/>
    </location>
</feature>
<dbReference type="AlphaFoldDB" id="A0A239Q2J0"/>
<dbReference type="Pfam" id="PF04138">
    <property type="entry name" value="GtrA_DPMS_TM"/>
    <property type="match status" value="1"/>
</dbReference>
<dbReference type="OrthoDB" id="7024322at2"/>
<keyword evidence="5 6" id="KW-0472">Membrane</keyword>
<dbReference type="InterPro" id="IPR007267">
    <property type="entry name" value="GtrA_DPMS_TM"/>
</dbReference>